<dbReference type="RefSeq" id="WP_123461312.1">
    <property type="nucleotide sequence ID" value="NZ_CP120992.1"/>
</dbReference>
<evidence type="ECO:0000256" key="2">
    <source>
        <dbReference type="SAM" id="SignalP"/>
    </source>
</evidence>
<feature type="chain" id="PRO_5047391918" description="Secreted protein" evidence="2">
    <location>
        <begin position="28"/>
        <end position="199"/>
    </location>
</feature>
<proteinExistence type="predicted"/>
<evidence type="ECO:0000313" key="3">
    <source>
        <dbReference type="EMBL" id="WLQ40985.1"/>
    </source>
</evidence>
<sequence>MSIRRTTKARRGAAAVVMAAALALAVAGCGGDDGGGTTAKTPSSEKSGSTDGKQEDTAAGEQTDPNAKLAVLKGADSMEYTVTSVVRDSGGFVTVTGQMKNTGSENFYGVPSWRGNEKEILLGSGDAVSGGTLVDQLGKKRYYVLRDTEGRCLCSTGISKVEAGKSVPVFMQFPAPPEGTDQVNLSIPTFDSVAIKISG</sequence>
<evidence type="ECO:0000313" key="4">
    <source>
        <dbReference type="Proteomes" id="UP001229952"/>
    </source>
</evidence>
<evidence type="ECO:0000256" key="1">
    <source>
        <dbReference type="SAM" id="MobiDB-lite"/>
    </source>
</evidence>
<keyword evidence="2" id="KW-0732">Signal</keyword>
<keyword evidence="4" id="KW-1185">Reference proteome</keyword>
<organism evidence="3 4">
    <name type="scientific">Streptomyces laculatispora</name>
    <dbReference type="NCBI Taxonomy" id="887464"/>
    <lineage>
        <taxon>Bacteria</taxon>
        <taxon>Bacillati</taxon>
        <taxon>Actinomycetota</taxon>
        <taxon>Actinomycetes</taxon>
        <taxon>Kitasatosporales</taxon>
        <taxon>Streptomycetaceae</taxon>
        <taxon>Streptomyces</taxon>
    </lineage>
</organism>
<accession>A0ABY9I292</accession>
<dbReference type="Proteomes" id="UP001229952">
    <property type="component" value="Chromosome"/>
</dbReference>
<feature type="signal peptide" evidence="2">
    <location>
        <begin position="1"/>
        <end position="27"/>
    </location>
</feature>
<dbReference type="PROSITE" id="PS51257">
    <property type="entry name" value="PROKAR_LIPOPROTEIN"/>
    <property type="match status" value="1"/>
</dbReference>
<feature type="compositionally biased region" description="Polar residues" evidence="1">
    <location>
        <begin position="40"/>
        <end position="51"/>
    </location>
</feature>
<evidence type="ECO:0008006" key="5">
    <source>
        <dbReference type="Google" id="ProtNLM"/>
    </source>
</evidence>
<reference evidence="3 4" key="1">
    <citation type="submission" date="2023-03" db="EMBL/GenBank/DDBJ databases">
        <title>Isolation and description of six Streptomyces strains from soil environments, able to metabolize different microbial glucans.</title>
        <authorList>
            <person name="Widen T."/>
            <person name="Larsbrink J."/>
        </authorList>
    </citation>
    <scope>NUCLEOTIDE SEQUENCE [LARGE SCALE GENOMIC DNA]</scope>
    <source>
        <strain evidence="3 4">Mut2</strain>
    </source>
</reference>
<protein>
    <recommendedName>
        <fullName evidence="5">Secreted protein</fullName>
    </recommendedName>
</protein>
<feature type="region of interest" description="Disordered" evidence="1">
    <location>
        <begin position="32"/>
        <end position="67"/>
    </location>
</feature>
<name>A0ABY9I292_9ACTN</name>
<gene>
    <name evidence="3" type="ORF">P8A22_13900</name>
</gene>
<dbReference type="EMBL" id="CP120992">
    <property type="protein sequence ID" value="WLQ40985.1"/>
    <property type="molecule type" value="Genomic_DNA"/>
</dbReference>